<evidence type="ECO:0000313" key="2">
    <source>
        <dbReference type="EMBL" id="KXG23841.1"/>
    </source>
</evidence>
<protein>
    <submittedName>
        <fullName evidence="2">Uncharacterized protein</fullName>
    </submittedName>
</protein>
<reference evidence="3" key="2">
    <citation type="journal article" date="2018" name="Plant J.">
        <title>The Sorghum bicolor reference genome: improved assembly, gene annotations, a transcriptome atlas, and signatures of genome organization.</title>
        <authorList>
            <person name="McCormick R.F."/>
            <person name="Truong S.K."/>
            <person name="Sreedasyam A."/>
            <person name="Jenkins J."/>
            <person name="Shu S."/>
            <person name="Sims D."/>
            <person name="Kennedy M."/>
            <person name="Amirebrahimi M."/>
            <person name="Weers B.D."/>
            <person name="McKinley B."/>
            <person name="Mattison A."/>
            <person name="Morishige D.T."/>
            <person name="Grimwood J."/>
            <person name="Schmutz J."/>
            <person name="Mullet J.E."/>
        </authorList>
    </citation>
    <scope>NUCLEOTIDE SEQUENCE [LARGE SCALE GENOMIC DNA]</scope>
    <source>
        <strain evidence="3">cv. BTx623</strain>
    </source>
</reference>
<reference evidence="2 3" key="1">
    <citation type="journal article" date="2009" name="Nature">
        <title>The Sorghum bicolor genome and the diversification of grasses.</title>
        <authorList>
            <person name="Paterson A.H."/>
            <person name="Bowers J.E."/>
            <person name="Bruggmann R."/>
            <person name="Dubchak I."/>
            <person name="Grimwood J."/>
            <person name="Gundlach H."/>
            <person name="Haberer G."/>
            <person name="Hellsten U."/>
            <person name="Mitros T."/>
            <person name="Poliakov A."/>
            <person name="Schmutz J."/>
            <person name="Spannagl M."/>
            <person name="Tang H."/>
            <person name="Wang X."/>
            <person name="Wicker T."/>
            <person name="Bharti A.K."/>
            <person name="Chapman J."/>
            <person name="Feltus F.A."/>
            <person name="Gowik U."/>
            <person name="Grigoriev I.V."/>
            <person name="Lyons E."/>
            <person name="Maher C.A."/>
            <person name="Martis M."/>
            <person name="Narechania A."/>
            <person name="Otillar R.P."/>
            <person name="Penning B.W."/>
            <person name="Salamov A.A."/>
            <person name="Wang Y."/>
            <person name="Zhang L."/>
            <person name="Carpita N.C."/>
            <person name="Freeling M."/>
            <person name="Gingle A.R."/>
            <person name="Hash C.T."/>
            <person name="Keller B."/>
            <person name="Klein P."/>
            <person name="Kresovich S."/>
            <person name="McCann M.C."/>
            <person name="Ming R."/>
            <person name="Peterson D.G."/>
            <person name="Mehboob-ur-Rahman"/>
            <person name="Ware D."/>
            <person name="Westhoff P."/>
            <person name="Mayer K.F."/>
            <person name="Messing J."/>
            <person name="Rokhsar D.S."/>
        </authorList>
    </citation>
    <scope>NUCLEOTIDE SEQUENCE [LARGE SCALE GENOMIC DNA]</scope>
    <source>
        <strain evidence="3">cv. BTx623</strain>
    </source>
</reference>
<keyword evidence="3" id="KW-1185">Reference proteome</keyword>
<gene>
    <name evidence="2" type="ORF">SORBI_3008G147600</name>
</gene>
<sequence length="96" mass="10453">MIRGPVYWTSGAVPVLHAYLHISSKMWIHSSVPNPIAAIYSNTKYAEGRCQDLARAQLTEIKEPSAMDGPPPRLVIDSSGNKTTGNSRLKTKGCIT</sequence>
<organism evidence="2 3">
    <name type="scientific">Sorghum bicolor</name>
    <name type="common">Sorghum</name>
    <name type="synonym">Sorghum vulgare</name>
    <dbReference type="NCBI Taxonomy" id="4558"/>
    <lineage>
        <taxon>Eukaryota</taxon>
        <taxon>Viridiplantae</taxon>
        <taxon>Streptophyta</taxon>
        <taxon>Embryophyta</taxon>
        <taxon>Tracheophyta</taxon>
        <taxon>Spermatophyta</taxon>
        <taxon>Magnoliopsida</taxon>
        <taxon>Liliopsida</taxon>
        <taxon>Poales</taxon>
        <taxon>Poaceae</taxon>
        <taxon>PACMAD clade</taxon>
        <taxon>Panicoideae</taxon>
        <taxon>Andropogonodae</taxon>
        <taxon>Andropogoneae</taxon>
        <taxon>Sorghinae</taxon>
        <taxon>Sorghum</taxon>
    </lineage>
</organism>
<dbReference type="InParanoid" id="A0A1B6PDR6"/>
<feature type="region of interest" description="Disordered" evidence="1">
    <location>
        <begin position="62"/>
        <end position="96"/>
    </location>
</feature>
<evidence type="ECO:0000313" key="3">
    <source>
        <dbReference type="Proteomes" id="UP000000768"/>
    </source>
</evidence>
<dbReference type="Gramene" id="KXG23841">
    <property type="protein sequence ID" value="KXG23841"/>
    <property type="gene ID" value="SORBI_3008G147600"/>
</dbReference>
<feature type="compositionally biased region" description="Polar residues" evidence="1">
    <location>
        <begin position="78"/>
        <end position="88"/>
    </location>
</feature>
<dbReference type="EMBL" id="CM000767">
    <property type="protein sequence ID" value="KXG23841.1"/>
    <property type="molecule type" value="Genomic_DNA"/>
</dbReference>
<accession>A0A1B6PDR6</accession>
<dbReference type="Proteomes" id="UP000000768">
    <property type="component" value="Chromosome 8"/>
</dbReference>
<evidence type="ECO:0000256" key="1">
    <source>
        <dbReference type="SAM" id="MobiDB-lite"/>
    </source>
</evidence>
<proteinExistence type="predicted"/>
<name>A0A1B6PDR6_SORBI</name>
<dbReference type="AlphaFoldDB" id="A0A1B6PDR6"/>